<comment type="subcellular location">
    <subcellularLocation>
        <location evidence="1">Cell inner membrane</location>
        <topology evidence="1">Multi-pass membrane protein</topology>
    </subcellularLocation>
</comment>
<evidence type="ECO:0000256" key="8">
    <source>
        <dbReference type="SAM" id="Phobius"/>
    </source>
</evidence>
<reference evidence="9 10" key="1">
    <citation type="submission" date="2021-04" db="EMBL/GenBank/DDBJ databases">
        <title>The genome sequence of type strain Ideonella paludis KCTC 32238.</title>
        <authorList>
            <person name="Liu Y."/>
        </authorList>
    </citation>
    <scope>NUCLEOTIDE SEQUENCE [LARGE SCALE GENOMIC DNA]</scope>
    <source>
        <strain evidence="9 10">KCTC 32238</strain>
    </source>
</reference>
<evidence type="ECO:0000256" key="1">
    <source>
        <dbReference type="ARBA" id="ARBA00004429"/>
    </source>
</evidence>
<gene>
    <name evidence="9" type="ORF">KAK11_02640</name>
</gene>
<evidence type="ECO:0000256" key="5">
    <source>
        <dbReference type="ARBA" id="ARBA00022692"/>
    </source>
</evidence>
<feature type="transmembrane region" description="Helical" evidence="8">
    <location>
        <begin position="347"/>
        <end position="371"/>
    </location>
</feature>
<keyword evidence="5 8" id="KW-0812">Transmembrane</keyword>
<dbReference type="Pfam" id="PF07095">
    <property type="entry name" value="IgaA"/>
    <property type="match status" value="1"/>
</dbReference>
<keyword evidence="3" id="KW-1003">Cell membrane</keyword>
<evidence type="ECO:0000313" key="9">
    <source>
        <dbReference type="EMBL" id="MBQ0934210.1"/>
    </source>
</evidence>
<comment type="caution">
    <text evidence="9">The sequence shown here is derived from an EMBL/GenBank/DDBJ whole genome shotgun (WGS) entry which is preliminary data.</text>
</comment>
<name>A0ABS5DST7_9BURK</name>
<accession>A0ABS5DST7</accession>
<sequence length="373" mass="41408">MAKANPRRQLKAQAQQVLSQRLETANERRFRLVNQAGWGVAVVAGGGWLLMWWAYLAERGFWMLLWLLPGLSLLAWASWLVWNPVVDANAVDVHHMKLRLQRKAVPDVPVALALPDTLYTSSGALVSLPAHWVGRRVQASPMDMDAEVCPSERMVLRLGRGLAIDQEWRWRLIGRWRAQRALALTHGLVALYLVMPLSGWLAHWHHALASVQPVTAIATPTLEQVLRQPPAVGEMVRIKAQVRCAEQHDSVPDNAVIWRTLDCKQRLWGDSAQAVTLHLSEPVEPKLEARSNERLGPRWPGIELPPQAPHEVGFFGQVTRVERAAGTTVALHIDTRALPSNAGGSRIAVFSTLLAVVLAVVHGLLAACRIFGR</sequence>
<feature type="transmembrane region" description="Helical" evidence="8">
    <location>
        <begin position="36"/>
        <end position="55"/>
    </location>
</feature>
<comment type="similarity">
    <text evidence="2">Belongs to the IgaA family.</text>
</comment>
<keyword evidence="7 8" id="KW-0472">Membrane</keyword>
<dbReference type="RefSeq" id="WP_210805852.1">
    <property type="nucleotide sequence ID" value="NZ_JAGQDG010000001.1"/>
</dbReference>
<evidence type="ECO:0000256" key="3">
    <source>
        <dbReference type="ARBA" id="ARBA00022475"/>
    </source>
</evidence>
<keyword evidence="10" id="KW-1185">Reference proteome</keyword>
<keyword evidence="6 8" id="KW-1133">Transmembrane helix</keyword>
<dbReference type="EMBL" id="JAGQDG010000001">
    <property type="protein sequence ID" value="MBQ0934210.1"/>
    <property type="molecule type" value="Genomic_DNA"/>
</dbReference>
<proteinExistence type="inferred from homology"/>
<evidence type="ECO:0000256" key="2">
    <source>
        <dbReference type="ARBA" id="ARBA00009494"/>
    </source>
</evidence>
<evidence type="ECO:0000313" key="10">
    <source>
        <dbReference type="Proteomes" id="UP000672097"/>
    </source>
</evidence>
<organism evidence="9 10">
    <name type="scientific">Ideonella paludis</name>
    <dbReference type="NCBI Taxonomy" id="1233411"/>
    <lineage>
        <taxon>Bacteria</taxon>
        <taxon>Pseudomonadati</taxon>
        <taxon>Pseudomonadota</taxon>
        <taxon>Betaproteobacteria</taxon>
        <taxon>Burkholderiales</taxon>
        <taxon>Sphaerotilaceae</taxon>
        <taxon>Ideonella</taxon>
    </lineage>
</organism>
<protein>
    <submittedName>
        <fullName evidence="9">Intracellular growth attenuator family protein</fullName>
    </submittedName>
</protein>
<feature type="transmembrane region" description="Helical" evidence="8">
    <location>
        <begin position="61"/>
        <end position="82"/>
    </location>
</feature>
<dbReference type="InterPro" id="IPR010771">
    <property type="entry name" value="IgaA"/>
</dbReference>
<evidence type="ECO:0000256" key="4">
    <source>
        <dbReference type="ARBA" id="ARBA00022519"/>
    </source>
</evidence>
<evidence type="ECO:0000256" key="7">
    <source>
        <dbReference type="ARBA" id="ARBA00023136"/>
    </source>
</evidence>
<feature type="transmembrane region" description="Helical" evidence="8">
    <location>
        <begin position="181"/>
        <end position="202"/>
    </location>
</feature>
<evidence type="ECO:0000256" key="6">
    <source>
        <dbReference type="ARBA" id="ARBA00022989"/>
    </source>
</evidence>
<dbReference type="Proteomes" id="UP000672097">
    <property type="component" value="Unassembled WGS sequence"/>
</dbReference>
<keyword evidence="4" id="KW-0997">Cell inner membrane</keyword>